<keyword evidence="3" id="KW-1185">Reference proteome</keyword>
<accession>A0A3M6UR95</accession>
<evidence type="ECO:0000256" key="1">
    <source>
        <dbReference type="SAM" id="Coils"/>
    </source>
</evidence>
<proteinExistence type="predicted"/>
<feature type="coiled-coil region" evidence="1">
    <location>
        <begin position="971"/>
        <end position="1012"/>
    </location>
</feature>
<organism evidence="2 3">
    <name type="scientific">Pocillopora damicornis</name>
    <name type="common">Cauliflower coral</name>
    <name type="synonym">Millepora damicornis</name>
    <dbReference type="NCBI Taxonomy" id="46731"/>
    <lineage>
        <taxon>Eukaryota</taxon>
        <taxon>Metazoa</taxon>
        <taxon>Cnidaria</taxon>
        <taxon>Anthozoa</taxon>
        <taxon>Hexacorallia</taxon>
        <taxon>Scleractinia</taxon>
        <taxon>Astrocoeniina</taxon>
        <taxon>Pocilloporidae</taxon>
        <taxon>Pocillopora</taxon>
    </lineage>
</organism>
<gene>
    <name evidence="2" type="ORF">pdam_00010381</name>
</gene>
<evidence type="ECO:0000313" key="2">
    <source>
        <dbReference type="EMBL" id="RMX56087.1"/>
    </source>
</evidence>
<dbReference type="Proteomes" id="UP000275408">
    <property type="component" value="Unassembled WGS sequence"/>
</dbReference>
<name>A0A3M6UR95_POCDA</name>
<feature type="coiled-coil region" evidence="1">
    <location>
        <begin position="606"/>
        <end position="702"/>
    </location>
</feature>
<dbReference type="OrthoDB" id="5982442at2759"/>
<feature type="coiled-coil region" evidence="1">
    <location>
        <begin position="454"/>
        <end position="562"/>
    </location>
</feature>
<dbReference type="AlphaFoldDB" id="A0A3M6UR95"/>
<feature type="coiled-coil region" evidence="1">
    <location>
        <begin position="287"/>
        <end position="422"/>
    </location>
</feature>
<keyword evidence="1" id="KW-0175">Coiled coil</keyword>
<comment type="caution">
    <text evidence="2">The sequence shown here is derived from an EMBL/GenBank/DDBJ whole genome shotgun (WGS) entry which is preliminary data.</text>
</comment>
<dbReference type="EMBL" id="RCHS01000927">
    <property type="protein sequence ID" value="RMX56087.1"/>
    <property type="molecule type" value="Genomic_DNA"/>
</dbReference>
<reference evidence="2 3" key="1">
    <citation type="journal article" date="2018" name="Sci. Rep.">
        <title>Comparative analysis of the Pocillopora damicornis genome highlights role of immune system in coral evolution.</title>
        <authorList>
            <person name="Cunning R."/>
            <person name="Bay R.A."/>
            <person name="Gillette P."/>
            <person name="Baker A.C."/>
            <person name="Traylor-Knowles N."/>
        </authorList>
    </citation>
    <scope>NUCLEOTIDE SEQUENCE [LARGE SCALE GENOMIC DNA]</scope>
    <source>
        <strain evidence="2">RSMAS</strain>
        <tissue evidence="2">Whole animal</tissue>
    </source>
</reference>
<sequence length="1035" mass="119431">MNIAQLLTSSTDNIEDNEFSYSRVHHLLTSKARPPQSVNNSGNNSHSFTNSKFVDPFCPSYSNMGIEIRNLQKALNFPSDTLSKTSTLTTNLWSNQNRTCQVFLTDSGYSSKADGQGNEDLTQSVLSSSDKISGAQGPATFCLENFCDSKINSNTDHFDCRGHHLNSTNLFEKSLNTKTHRFDSRGHHLNSSNLFEKSLKSSLDDSETKRILLLEKLREAHLTIQNQAEKLAGTESEICLLRGQLKSIAIQQEGLQEEIDCLTMEKKTLEFFKSESLKNHEAFLIRVNDLERELNVLTATHKTLQDEAKKKGTGLQKANSYATLQEENDKLQKDYKKLLQEHASIRLQLSARIKNAKEAKNKQHQLKQEIIQLRMERDLQCGKVSILEEEILNQQQNHNNMIKEQERLMKDKAEQDQKIQREIHDRLCLKMVNDLLKEESSIVKDAFQKLEGFVNSLEQSSKSMSLELEQCRQENLKNNTEEINEKQLNEEFLLKIASAKSHWEELENQISSLKERNIMLKKEKEEKERQLQLMKMCQETITKQQASKFKELKEENEKLQCSVCVVRKANDELQKQLEYRKNDFDVLKNSSKESVSTSESDKNCCIPFLEEEVDKIKENVTRLESEKTELIKEIHKLQEEQQAWSIQRSELRMTLAELSAESSQLRDQLKKRPAVNGIFNVRRDLELEKEEAVNKAKEEMKVSFDEVCLELKTVKSELSKVWEMLEIKDKQFGERSQELEYEHQQVLTQENNSMNDALIKKVTDFITKVFLLQFQSQKWAEKLTQLRKDYADLAAITSSRSQMICTLRDELAQRCLEIIELESALSSSTQQVILNSKTELENLFAFRRSNSVETSAGLAKSHQLTRRRSDGDIKKSCGPCCLSAENCLADCMGVKMFAAKDYYLSKRVEDLTADRDSALQNSQDLLHGMQQLREAYEEEIGRHLQQESTKSEKEKLFQVHNEDDDQLFGANSKLDTEVKQLTAQKDALEVKSKHLECERDELRNQVEELCRMKTSVEEYVSVYNYLVEIETGHFL</sequence>
<protein>
    <submittedName>
        <fullName evidence="2">Uncharacterized protein</fullName>
    </submittedName>
</protein>
<evidence type="ECO:0000313" key="3">
    <source>
        <dbReference type="Proteomes" id="UP000275408"/>
    </source>
</evidence>
<dbReference type="STRING" id="46731.A0A3M6UR95"/>